<sequence>MDRMTTSICEKPYGRASFARVLVEIDSKKALVDNVELWYESLGKILRIRVEYAWVPPRCEECKVYGHYTSECVKKVNTVSKVNKDGENVKNTGKEKDYGTGLANNGDGEEGWQTATNRRNNRSMGYNTRQGSSGGYNGRGGISNNRGAFNYRGNQNTGNTGTRDVSKKPEPVNNGNVGKVDESVVMNDRGQNVNKGKSKVNENGTSNTGKSNKGSNNDKEATKVNKSDKSKKDGNAVSTKDVSGAKNVATSNRFDLLRDDNACEEVDTWKEVKESVVVACNTCVPIAEDVLKGWNADMIKFYSVKWTNRAKNSGHVKQQLDNEMKSLVSQIVQLNRNLNKNSKLNAEKLLKESVVANQNVNDVSFARTIWDNLKPLCKLEDLSHIWAEIVSDIRIASCADRRIVVVEVRRLCTTGTDPNLCAGFWSCNKVFDRGDVGGYNRLCTTENWTSFCAGLLFGCLEVQHAMHYRTESEFLRWLFCFDCGDADSGYGCCSWSNMHGLYNTGLHKFNVLGVIGGILGSLLCTTEVRVAPCAGHRLVVWEDRWLCTTGTDLNFCAGNLFWFISNSIYITEFIPQFGLLTLFAELILDYPTWFKAAVWNLVDCTSWTSYM</sequence>
<organism evidence="2 3">
    <name type="scientific">Artemisia annua</name>
    <name type="common">Sweet wormwood</name>
    <dbReference type="NCBI Taxonomy" id="35608"/>
    <lineage>
        <taxon>Eukaryota</taxon>
        <taxon>Viridiplantae</taxon>
        <taxon>Streptophyta</taxon>
        <taxon>Embryophyta</taxon>
        <taxon>Tracheophyta</taxon>
        <taxon>Spermatophyta</taxon>
        <taxon>Magnoliopsida</taxon>
        <taxon>eudicotyledons</taxon>
        <taxon>Gunneridae</taxon>
        <taxon>Pentapetalae</taxon>
        <taxon>asterids</taxon>
        <taxon>campanulids</taxon>
        <taxon>Asterales</taxon>
        <taxon>Asteraceae</taxon>
        <taxon>Asteroideae</taxon>
        <taxon>Anthemideae</taxon>
        <taxon>Artemisiinae</taxon>
        <taxon>Artemisia</taxon>
    </lineage>
</organism>
<feature type="compositionally biased region" description="Basic and acidic residues" evidence="1">
    <location>
        <begin position="216"/>
        <end position="234"/>
    </location>
</feature>
<keyword evidence="3" id="KW-1185">Reference proteome</keyword>
<gene>
    <name evidence="2" type="ORF">CTI12_AA472200</name>
</gene>
<dbReference type="AlphaFoldDB" id="A0A2U1LLI0"/>
<dbReference type="Proteomes" id="UP000245207">
    <property type="component" value="Unassembled WGS sequence"/>
</dbReference>
<accession>A0A2U1LLI0</accession>
<evidence type="ECO:0000313" key="3">
    <source>
        <dbReference type="Proteomes" id="UP000245207"/>
    </source>
</evidence>
<name>A0A2U1LLI0_ARTAN</name>
<comment type="caution">
    <text evidence="2">The sequence shown here is derived from an EMBL/GenBank/DDBJ whole genome shotgun (WGS) entry which is preliminary data.</text>
</comment>
<evidence type="ECO:0008006" key="4">
    <source>
        <dbReference type="Google" id="ProtNLM"/>
    </source>
</evidence>
<dbReference type="EMBL" id="PKPP01008754">
    <property type="protein sequence ID" value="PWA49856.1"/>
    <property type="molecule type" value="Genomic_DNA"/>
</dbReference>
<feature type="compositionally biased region" description="Low complexity" evidence="1">
    <location>
        <begin position="203"/>
        <end position="215"/>
    </location>
</feature>
<dbReference type="PANTHER" id="PTHR31286">
    <property type="entry name" value="GLYCINE-RICH CELL WALL STRUCTURAL PROTEIN 1.8-LIKE"/>
    <property type="match status" value="1"/>
</dbReference>
<evidence type="ECO:0000313" key="2">
    <source>
        <dbReference type="EMBL" id="PWA49856.1"/>
    </source>
</evidence>
<dbReference type="PANTHER" id="PTHR31286:SF180">
    <property type="entry name" value="OS10G0362600 PROTEIN"/>
    <property type="match status" value="1"/>
</dbReference>
<dbReference type="InterPro" id="IPR040256">
    <property type="entry name" value="At4g02000-like"/>
</dbReference>
<feature type="compositionally biased region" description="Basic and acidic residues" evidence="1">
    <location>
        <begin position="87"/>
        <end position="98"/>
    </location>
</feature>
<reference evidence="2 3" key="1">
    <citation type="journal article" date="2018" name="Mol. Plant">
        <title>The genome of Artemisia annua provides insight into the evolution of Asteraceae family and artemisinin biosynthesis.</title>
        <authorList>
            <person name="Shen Q."/>
            <person name="Zhang L."/>
            <person name="Liao Z."/>
            <person name="Wang S."/>
            <person name="Yan T."/>
            <person name="Shi P."/>
            <person name="Liu M."/>
            <person name="Fu X."/>
            <person name="Pan Q."/>
            <person name="Wang Y."/>
            <person name="Lv Z."/>
            <person name="Lu X."/>
            <person name="Zhang F."/>
            <person name="Jiang W."/>
            <person name="Ma Y."/>
            <person name="Chen M."/>
            <person name="Hao X."/>
            <person name="Li L."/>
            <person name="Tang Y."/>
            <person name="Lv G."/>
            <person name="Zhou Y."/>
            <person name="Sun X."/>
            <person name="Brodelius P.E."/>
            <person name="Rose J.K.C."/>
            <person name="Tang K."/>
        </authorList>
    </citation>
    <scope>NUCLEOTIDE SEQUENCE [LARGE SCALE GENOMIC DNA]</scope>
    <source>
        <strain evidence="3">cv. Huhao1</strain>
        <tissue evidence="2">Leaf</tissue>
    </source>
</reference>
<proteinExistence type="predicted"/>
<feature type="compositionally biased region" description="Gly residues" evidence="1">
    <location>
        <begin position="132"/>
        <end position="141"/>
    </location>
</feature>
<evidence type="ECO:0000256" key="1">
    <source>
        <dbReference type="SAM" id="MobiDB-lite"/>
    </source>
</evidence>
<feature type="region of interest" description="Disordered" evidence="1">
    <location>
        <begin position="87"/>
        <end position="244"/>
    </location>
</feature>
<protein>
    <recommendedName>
        <fullName evidence="4">Zinc knuckle CX2CX4HX4C</fullName>
    </recommendedName>
</protein>
<feature type="compositionally biased region" description="Polar residues" evidence="1">
    <location>
        <begin position="152"/>
        <end position="163"/>
    </location>
</feature>
<feature type="compositionally biased region" description="Polar residues" evidence="1">
    <location>
        <begin position="113"/>
        <end position="128"/>
    </location>
</feature>